<feature type="region of interest" description="Disordered" evidence="1">
    <location>
        <begin position="1"/>
        <end position="23"/>
    </location>
</feature>
<accession>E5ATC1</accession>
<dbReference type="AlphaFoldDB" id="E5ATC1"/>
<feature type="region of interest" description="Disordered" evidence="1">
    <location>
        <begin position="62"/>
        <end position="135"/>
    </location>
</feature>
<proteinExistence type="predicted"/>
<dbReference type="KEGG" id="brh:RBRH_01390"/>
<organism evidence="2 3">
    <name type="scientific">Mycetohabitans rhizoxinica (strain DSM 19002 / CIP 109453 / HKI 454)</name>
    <name type="common">Paraburkholderia rhizoxinica</name>
    <dbReference type="NCBI Taxonomy" id="882378"/>
    <lineage>
        <taxon>Bacteria</taxon>
        <taxon>Pseudomonadati</taxon>
        <taxon>Pseudomonadota</taxon>
        <taxon>Betaproteobacteria</taxon>
        <taxon>Burkholderiales</taxon>
        <taxon>Burkholderiaceae</taxon>
        <taxon>Mycetohabitans</taxon>
    </lineage>
</organism>
<feature type="compositionally biased region" description="Basic and acidic residues" evidence="1">
    <location>
        <begin position="119"/>
        <end position="135"/>
    </location>
</feature>
<dbReference type="STRING" id="882378.RBRH_01390"/>
<protein>
    <submittedName>
        <fullName evidence="2">Uncharacterized protein</fullName>
    </submittedName>
</protein>
<dbReference type="HOGENOM" id="CLU_1881851_0_0_4"/>
<evidence type="ECO:0000256" key="1">
    <source>
        <dbReference type="SAM" id="MobiDB-lite"/>
    </source>
</evidence>
<gene>
    <name evidence="2" type="ordered locus">RBRH_01390</name>
</gene>
<dbReference type="Proteomes" id="UP000007437">
    <property type="component" value="Chromosome"/>
</dbReference>
<evidence type="ECO:0000313" key="2">
    <source>
        <dbReference type="EMBL" id="CBW75795.1"/>
    </source>
</evidence>
<evidence type="ECO:0000313" key="3">
    <source>
        <dbReference type="Proteomes" id="UP000007437"/>
    </source>
</evidence>
<sequence>MARANIDLGTHATTQAAAPGKARQFTCRCKGYNPGRNAYCDMRRRCESPPDGYATIRNHAVQVGGAMSRPNTQAGQRPDRLPTTGTGNAGDHENSISAGQNRPAPDTPADGVDNQGGARRADLDYQREIGTEQDA</sequence>
<reference evidence="2 3" key="1">
    <citation type="journal article" date="2011" name="J. Bacteriol.">
        <title>Complete genome sequence of Burkholderia rhizoxinica, an endosymbiont of Rhizopus microsporus.</title>
        <authorList>
            <person name="Lackner G."/>
            <person name="Moebius N."/>
            <person name="Partida-Martinez L."/>
            <person name="Hertweck C."/>
        </authorList>
    </citation>
    <scope>NUCLEOTIDE SEQUENCE [LARGE SCALE GENOMIC DNA]</scope>
    <source>
        <strain evidence="3">DSM 19002 / CIP 109453 / HKI 454</strain>
    </source>
</reference>
<name>E5ATC1_MYCRK</name>
<dbReference type="EMBL" id="FR687359">
    <property type="protein sequence ID" value="CBW75795.1"/>
    <property type="molecule type" value="Genomic_DNA"/>
</dbReference>